<keyword evidence="1" id="KW-0678">Repressor</keyword>
<evidence type="ECO:0000259" key="6">
    <source>
        <dbReference type="PROSITE" id="PS50977"/>
    </source>
</evidence>
<evidence type="ECO:0000313" key="7">
    <source>
        <dbReference type="EMBL" id="UVW35830.1"/>
    </source>
</evidence>
<gene>
    <name evidence="7" type="ORF">NYF23_04255</name>
</gene>
<dbReference type="InterPro" id="IPR050109">
    <property type="entry name" value="HTH-type_TetR-like_transc_reg"/>
</dbReference>
<reference evidence="7" key="1">
    <citation type="submission" date="2022-08" db="EMBL/GenBank/DDBJ databases">
        <title>Catabolic pathway analysis in culturable SAR92 clade bacteria reveals their overlooked roles in DMSP degradation in coastal seas.</title>
        <authorList>
            <person name="He X."/>
            <person name="Zhang X."/>
            <person name="Zhang Y."/>
        </authorList>
    </citation>
    <scope>NUCLEOTIDE SEQUENCE</scope>
    <source>
        <strain evidence="7">H455</strain>
    </source>
</reference>
<evidence type="ECO:0000256" key="4">
    <source>
        <dbReference type="ARBA" id="ARBA00023163"/>
    </source>
</evidence>
<dbReference type="SUPFAM" id="SSF48498">
    <property type="entry name" value="Tetracyclin repressor-like, C-terminal domain"/>
    <property type="match status" value="1"/>
</dbReference>
<dbReference type="PANTHER" id="PTHR30055">
    <property type="entry name" value="HTH-TYPE TRANSCRIPTIONAL REGULATOR RUTR"/>
    <property type="match status" value="1"/>
</dbReference>
<dbReference type="Pfam" id="PF00440">
    <property type="entry name" value="TetR_N"/>
    <property type="match status" value="1"/>
</dbReference>
<accession>A0ABY5TPR7</accession>
<dbReference type="PANTHER" id="PTHR30055:SF234">
    <property type="entry name" value="HTH-TYPE TRANSCRIPTIONAL REGULATOR BETI"/>
    <property type="match status" value="1"/>
</dbReference>
<feature type="DNA-binding region" description="H-T-H motif" evidence="5">
    <location>
        <begin position="31"/>
        <end position="50"/>
    </location>
</feature>
<dbReference type="InterPro" id="IPR036271">
    <property type="entry name" value="Tet_transcr_reg_TetR-rel_C_sf"/>
</dbReference>
<dbReference type="EMBL" id="CP103416">
    <property type="protein sequence ID" value="UVW35830.1"/>
    <property type="molecule type" value="Genomic_DNA"/>
</dbReference>
<protein>
    <submittedName>
        <fullName evidence="7">TetR family transcriptional regulator C-terminal domain-containing protein</fullName>
    </submittedName>
</protein>
<dbReference type="PROSITE" id="PS50977">
    <property type="entry name" value="HTH_TETR_2"/>
    <property type="match status" value="1"/>
</dbReference>
<evidence type="ECO:0000256" key="1">
    <source>
        <dbReference type="ARBA" id="ARBA00022491"/>
    </source>
</evidence>
<keyword evidence="2" id="KW-0805">Transcription regulation</keyword>
<keyword evidence="3 5" id="KW-0238">DNA-binding</keyword>
<dbReference type="SUPFAM" id="SSF46689">
    <property type="entry name" value="Homeodomain-like"/>
    <property type="match status" value="1"/>
</dbReference>
<proteinExistence type="predicted"/>
<dbReference type="InterPro" id="IPR009057">
    <property type="entry name" value="Homeodomain-like_sf"/>
</dbReference>
<sequence>MPAIVNHNARRHEIAQAVGRIVASQGLQAVTIRATAKEVGFSTTLITHYFDNKEALMSFSYLAARNRTTARIERAIKRDRDLLSIFSECLPTTKRRRSDWMLWFGLWGVAIDDKVLQEERIRGYQEAQVLFAQVLRWAQKKGEVGAEIDCDYQAIRIMAFINGLASLAAQASAKWPRKSLENMLDLELKALS</sequence>
<evidence type="ECO:0000313" key="8">
    <source>
        <dbReference type="Proteomes" id="UP001059934"/>
    </source>
</evidence>
<dbReference type="InterPro" id="IPR001647">
    <property type="entry name" value="HTH_TetR"/>
</dbReference>
<dbReference type="Pfam" id="PF13977">
    <property type="entry name" value="TetR_C_6"/>
    <property type="match status" value="1"/>
</dbReference>
<organism evidence="7 8">
    <name type="scientific">SAR92 clade bacterium H455</name>
    <dbReference type="NCBI Taxonomy" id="2974818"/>
    <lineage>
        <taxon>Bacteria</taxon>
        <taxon>Pseudomonadati</taxon>
        <taxon>Pseudomonadota</taxon>
        <taxon>Gammaproteobacteria</taxon>
        <taxon>Cellvibrionales</taxon>
        <taxon>Porticoccaceae</taxon>
        <taxon>SAR92 clade</taxon>
    </lineage>
</organism>
<evidence type="ECO:0000256" key="2">
    <source>
        <dbReference type="ARBA" id="ARBA00023015"/>
    </source>
</evidence>
<dbReference type="InterPro" id="IPR039538">
    <property type="entry name" value="BetI_C"/>
</dbReference>
<evidence type="ECO:0000256" key="5">
    <source>
        <dbReference type="PROSITE-ProRule" id="PRU00335"/>
    </source>
</evidence>
<keyword evidence="4" id="KW-0804">Transcription</keyword>
<name>A0ABY5TPR7_9GAMM</name>
<dbReference type="Proteomes" id="UP001059934">
    <property type="component" value="Chromosome"/>
</dbReference>
<keyword evidence="8" id="KW-1185">Reference proteome</keyword>
<dbReference type="Gene3D" id="1.10.357.10">
    <property type="entry name" value="Tetracycline Repressor, domain 2"/>
    <property type="match status" value="1"/>
</dbReference>
<evidence type="ECO:0000256" key="3">
    <source>
        <dbReference type="ARBA" id="ARBA00023125"/>
    </source>
</evidence>
<feature type="domain" description="HTH tetR-type" evidence="6">
    <location>
        <begin position="8"/>
        <end position="68"/>
    </location>
</feature>